<evidence type="ECO:0000256" key="2">
    <source>
        <dbReference type="ARBA" id="ARBA00011322"/>
    </source>
</evidence>
<dbReference type="PANTHER" id="PTHR32114">
    <property type="entry name" value="ABC TRANSPORTER ABCH.3"/>
    <property type="match status" value="1"/>
</dbReference>
<dbReference type="RefSeq" id="WP_257447776.1">
    <property type="nucleotide sequence ID" value="NZ_JANIPJ010000011.1"/>
</dbReference>
<dbReference type="Gene3D" id="3.40.50.300">
    <property type="entry name" value="P-loop containing nucleotide triphosphate hydrolases"/>
    <property type="match status" value="2"/>
</dbReference>
<evidence type="ECO:0000259" key="5">
    <source>
        <dbReference type="Pfam" id="PF13476"/>
    </source>
</evidence>
<comment type="similarity">
    <text evidence="1">Belongs to the SMC family. SbcC subfamily.</text>
</comment>
<reference evidence="6" key="1">
    <citation type="submission" date="2022-08" db="EMBL/GenBank/DDBJ databases">
        <title>The genomic sequence of strain Paenibacillus sp. SCIV0701.</title>
        <authorList>
            <person name="Zhao H."/>
        </authorList>
    </citation>
    <scope>NUCLEOTIDE SEQUENCE</scope>
    <source>
        <strain evidence="6">SCIV0701</strain>
    </source>
</reference>
<dbReference type="InterPro" id="IPR038729">
    <property type="entry name" value="Rad50/SbcC_AAA"/>
</dbReference>
<protein>
    <recommendedName>
        <fullName evidence="3">Nuclease SbcCD subunit C</fullName>
    </recommendedName>
</protein>
<name>A0A9X2MSH0_9BACL</name>
<feature type="coiled-coil region" evidence="4">
    <location>
        <begin position="175"/>
        <end position="281"/>
    </location>
</feature>
<dbReference type="GO" id="GO:0016887">
    <property type="term" value="F:ATP hydrolysis activity"/>
    <property type="evidence" value="ECO:0007669"/>
    <property type="project" value="InterPro"/>
</dbReference>
<comment type="caution">
    <text evidence="6">The sequence shown here is derived from an EMBL/GenBank/DDBJ whole genome shotgun (WGS) entry which is preliminary data.</text>
</comment>
<evidence type="ECO:0000313" key="7">
    <source>
        <dbReference type="Proteomes" id="UP001141950"/>
    </source>
</evidence>
<dbReference type="EMBL" id="JANIPJ010000011">
    <property type="protein sequence ID" value="MCR2805394.1"/>
    <property type="molecule type" value="Genomic_DNA"/>
</dbReference>
<dbReference type="PANTHER" id="PTHR32114:SF2">
    <property type="entry name" value="ABC TRANSPORTER ABCH.3"/>
    <property type="match status" value="1"/>
</dbReference>
<dbReference type="GO" id="GO:0006302">
    <property type="term" value="P:double-strand break repair"/>
    <property type="evidence" value="ECO:0007669"/>
    <property type="project" value="InterPro"/>
</dbReference>
<comment type="subunit">
    <text evidence="2">Heterodimer of SbcC and SbcD.</text>
</comment>
<dbReference type="AlphaFoldDB" id="A0A9X2MSH0"/>
<dbReference type="Proteomes" id="UP001141950">
    <property type="component" value="Unassembled WGS sequence"/>
</dbReference>
<dbReference type="InterPro" id="IPR027417">
    <property type="entry name" value="P-loop_NTPase"/>
</dbReference>
<gene>
    <name evidence="6" type="ORF">NQZ67_16020</name>
</gene>
<evidence type="ECO:0000256" key="1">
    <source>
        <dbReference type="ARBA" id="ARBA00006930"/>
    </source>
</evidence>
<proteinExistence type="inferred from homology"/>
<keyword evidence="7" id="KW-1185">Reference proteome</keyword>
<dbReference type="Pfam" id="PF13476">
    <property type="entry name" value="AAA_23"/>
    <property type="match status" value="1"/>
</dbReference>
<accession>A0A9X2MSH0</accession>
<feature type="domain" description="Rad50/SbcC-type AAA" evidence="5">
    <location>
        <begin position="5"/>
        <end position="279"/>
    </location>
</feature>
<evidence type="ECO:0000256" key="3">
    <source>
        <dbReference type="ARBA" id="ARBA00013368"/>
    </source>
</evidence>
<feature type="coiled-coil region" evidence="4">
    <location>
        <begin position="387"/>
        <end position="478"/>
    </location>
</feature>
<organism evidence="6 7">
    <name type="scientific">Paenibacillus soyae</name>
    <dbReference type="NCBI Taxonomy" id="2969249"/>
    <lineage>
        <taxon>Bacteria</taxon>
        <taxon>Bacillati</taxon>
        <taxon>Bacillota</taxon>
        <taxon>Bacilli</taxon>
        <taxon>Bacillales</taxon>
        <taxon>Paenibacillaceae</taxon>
        <taxon>Paenibacillus</taxon>
    </lineage>
</organism>
<dbReference type="SUPFAM" id="SSF52540">
    <property type="entry name" value="P-loop containing nucleoside triphosphate hydrolases"/>
    <property type="match status" value="1"/>
</dbReference>
<sequence>MIINKIKFHNFMAYYGEVEFDLSIDEQRNVTIIYAPNDVGKTCFFNGIMFCLYGPSKGTDLTDLINKNAFQEGKYEAYVSIFAEHQGNELNITRTVKKRGMAVGEVTSQNLDHQLRIWKNGEEPWDDNQETYDYINSIIHKDAAKYFFFDGEKIETYNIASGADYKDAILRILGIKEIEFAIDDFKRLIKEYEKERDVILSKENEGNELVQQKNMVMESVESYETDVTACDQELKDIQARIVKLEEQLKENEAIKQKIEERQKIREQIKQLKLDQNRIEEDKLKLFRENGTLILGSILANDLKPTVADLITEPNSILPSRDFIQQLLEETHCVCGTEMTDLLRGNLQKTIGTLAEKDLEWQRKSERKRAIQGVDIFSNHSERAKVAYDELCKNKVRINRELNELEAREIELRSDVGNYNEAAVQRLAEEIARLEEKNKEVEKKKITYEVNRDIKRSELTELEKKIAKHNVSREKDEAEKKLVYCRSVYNALVEYQDTLIEEKRKEVENNSSHIFLQLTNKRNKYKSLKLSDTYELLLEQSDGSLYRIERGRSLNPSTGQSKIISLSYIAGINKSTNAVAPVIIDNPVGLFSEEHRERVVSYLPNFGKQVIFMVTGADLGAEYRRMIEPYVSRAYYLEDQSDLTWNKTRIARVEELNTV</sequence>
<keyword evidence="4" id="KW-0175">Coiled coil</keyword>
<evidence type="ECO:0000256" key="4">
    <source>
        <dbReference type="SAM" id="Coils"/>
    </source>
</evidence>
<evidence type="ECO:0000313" key="6">
    <source>
        <dbReference type="EMBL" id="MCR2805394.1"/>
    </source>
</evidence>